<keyword evidence="6 10" id="KW-0378">Hydrolase</keyword>
<keyword evidence="11" id="KW-1185">Reference proteome</keyword>
<reference evidence="10 11" key="1">
    <citation type="journal article" date="2022" name="bioRxiv">
        <title>Genomics of Preaxostyla Flagellates Illuminates Evolutionary Transitions and the Path Towards Mitochondrial Loss.</title>
        <authorList>
            <person name="Novak L.V.F."/>
            <person name="Treitli S.C."/>
            <person name="Pyrih J."/>
            <person name="Halakuc P."/>
            <person name="Pipaliya S.V."/>
            <person name="Vacek V."/>
            <person name="Brzon O."/>
            <person name="Soukal P."/>
            <person name="Eme L."/>
            <person name="Dacks J.B."/>
            <person name="Karnkowska A."/>
            <person name="Elias M."/>
            <person name="Hampl V."/>
        </authorList>
    </citation>
    <scope>NUCLEOTIDE SEQUENCE [LARGE SCALE GENOMIC DNA]</scope>
    <source>
        <strain evidence="10">NAU3</strain>
        <tissue evidence="10">Gut</tissue>
    </source>
</reference>
<evidence type="ECO:0000256" key="5">
    <source>
        <dbReference type="ARBA" id="ARBA00022786"/>
    </source>
</evidence>
<dbReference type="PANTHER" id="PTHR24006">
    <property type="entry name" value="UBIQUITIN CARBOXYL-TERMINAL HYDROLASE"/>
    <property type="match status" value="1"/>
</dbReference>
<dbReference type="InterPro" id="IPR038765">
    <property type="entry name" value="Papain-like_cys_pep_sf"/>
</dbReference>
<dbReference type="Gene3D" id="3.90.70.10">
    <property type="entry name" value="Cysteine proteinases"/>
    <property type="match status" value="2"/>
</dbReference>
<evidence type="ECO:0000256" key="3">
    <source>
        <dbReference type="ARBA" id="ARBA00012759"/>
    </source>
</evidence>
<feature type="region of interest" description="Disordered" evidence="8">
    <location>
        <begin position="635"/>
        <end position="672"/>
    </location>
</feature>
<dbReference type="CDD" id="cd02257">
    <property type="entry name" value="Peptidase_C19"/>
    <property type="match status" value="1"/>
</dbReference>
<dbReference type="InterPro" id="IPR001394">
    <property type="entry name" value="Peptidase_C19_UCH"/>
</dbReference>
<dbReference type="InterPro" id="IPR018200">
    <property type="entry name" value="USP_CS"/>
</dbReference>
<dbReference type="Proteomes" id="UP001281761">
    <property type="component" value="Unassembled WGS sequence"/>
</dbReference>
<evidence type="ECO:0000256" key="1">
    <source>
        <dbReference type="ARBA" id="ARBA00000707"/>
    </source>
</evidence>
<comment type="caution">
    <text evidence="10">The sequence shown here is derived from an EMBL/GenBank/DDBJ whole genome shotgun (WGS) entry which is preliminary data.</text>
</comment>
<dbReference type="PANTHER" id="PTHR24006:SF888">
    <property type="entry name" value="UBIQUITIN CARBOXYL-TERMINAL HYDROLASE 30"/>
    <property type="match status" value="1"/>
</dbReference>
<evidence type="ECO:0000313" key="11">
    <source>
        <dbReference type="Proteomes" id="UP001281761"/>
    </source>
</evidence>
<dbReference type="InterPro" id="IPR050164">
    <property type="entry name" value="Peptidase_C19"/>
</dbReference>
<dbReference type="PROSITE" id="PS50235">
    <property type="entry name" value="USP_3"/>
    <property type="match status" value="1"/>
</dbReference>
<keyword evidence="5" id="KW-0833">Ubl conjugation pathway</keyword>
<evidence type="ECO:0000313" key="10">
    <source>
        <dbReference type="EMBL" id="KAK2961351.1"/>
    </source>
</evidence>
<keyword evidence="7" id="KW-0788">Thiol protease</keyword>
<evidence type="ECO:0000259" key="9">
    <source>
        <dbReference type="PROSITE" id="PS50235"/>
    </source>
</evidence>
<proteinExistence type="inferred from homology"/>
<dbReference type="EC" id="3.4.19.12" evidence="3"/>
<accession>A0ABQ9YC50</accession>
<feature type="domain" description="USP" evidence="9">
    <location>
        <begin position="1"/>
        <end position="760"/>
    </location>
</feature>
<comment type="catalytic activity">
    <reaction evidence="1">
        <text>Thiol-dependent hydrolysis of ester, thioester, amide, peptide and isopeptide bonds formed by the C-terminal Gly of ubiquitin (a 76-residue protein attached to proteins as an intracellular targeting signal).</text>
        <dbReference type="EC" id="3.4.19.12"/>
    </reaction>
</comment>
<gene>
    <name evidence="10" type="ORF">BLNAU_3797</name>
</gene>
<protein>
    <recommendedName>
        <fullName evidence="3">ubiquitinyl hydrolase 1</fullName>
        <ecNumber evidence="3">3.4.19.12</ecNumber>
    </recommendedName>
</protein>
<dbReference type="SUPFAM" id="SSF54001">
    <property type="entry name" value="Cysteine proteinases"/>
    <property type="match status" value="1"/>
</dbReference>
<name>A0ABQ9YC50_9EUKA</name>
<evidence type="ECO:0000256" key="2">
    <source>
        <dbReference type="ARBA" id="ARBA00009085"/>
    </source>
</evidence>
<organism evidence="10 11">
    <name type="scientific">Blattamonas nauphoetae</name>
    <dbReference type="NCBI Taxonomy" id="2049346"/>
    <lineage>
        <taxon>Eukaryota</taxon>
        <taxon>Metamonada</taxon>
        <taxon>Preaxostyla</taxon>
        <taxon>Oxymonadida</taxon>
        <taxon>Blattamonas</taxon>
    </lineage>
</organism>
<dbReference type="EMBL" id="JARBJD010000017">
    <property type="protein sequence ID" value="KAK2961351.1"/>
    <property type="molecule type" value="Genomic_DNA"/>
</dbReference>
<dbReference type="PROSITE" id="PS00973">
    <property type="entry name" value="USP_2"/>
    <property type="match status" value="1"/>
</dbReference>
<comment type="similarity">
    <text evidence="2">Belongs to the peptidase C19 family.</text>
</comment>
<dbReference type="InterPro" id="IPR028889">
    <property type="entry name" value="USP"/>
</dbReference>
<dbReference type="Pfam" id="PF00443">
    <property type="entry name" value="UCH"/>
    <property type="match status" value="1"/>
</dbReference>
<evidence type="ECO:0000256" key="6">
    <source>
        <dbReference type="ARBA" id="ARBA00022801"/>
    </source>
</evidence>
<sequence length="766" mass="86317">MKQRRHCAFSGELLNPVQQTFNCVITSDLTCPKCGATTTKPEIQRVINLRFQETSQNTQFSLEYLLSNAFQPPQTDFECDSCHQKVPSTKPYFSIAPRVLVLSINRFKFESSVSKKLRHSVTFPGVLDLSPFTQPSTLVPAPLKHLHPLPPIFSDSAWKRGLNEDDIIEHKMEDAVISFLEDHFSSRRITLQNLPLPEIPREQEYLLSLGEFLAVGEHLGFHNGPTHGQPQSHSRDVMDEETIDCEALHQINVEEEEQKQAESLDRLFAVLETCPHPNDPHSPTTIRATLPFAIDITSSLFFQFAHEKNLKRRMNRTLDTEFVEILKTKHPFNIDLVSIPPLDRRSEIYKQYGFPMKKPKPPIQRKLNEPPPRRSTTLPSGHPYPTLKPTLLSQVPRLSHLTPSPFHPLERRISNNQMNFSLNKSSGHPLGGVASFIRHAQPIPSSSRHSDNWDTRFLSVNIPQPNISISRGYNMGGHPEPEIIGEIAQKQKRDHPTPSNPVEFKSPPILQTLGVFGDHVEIIENTDSEAEAISFQISETLVDEFGNEEILDRLIDSSERGGLLGGGKDSDFIDDGTSGDDTINATDSEGGMDASTVPMLDHQYQPLEHPRHSHRPYQTTIEVFPQDDSMSADGLWNYPLTRSQSSIEPNHPPHLTPLPNSQPAKEKGAEDAGSFERVRVGADERVFGVPGSNFVYELSGIILHSGKSVTRGHYETYVKNINTQEWMHINDSQTKVVDLDTILAQENVKQDCYLLFYTHTGSVKDQ</sequence>
<evidence type="ECO:0000256" key="8">
    <source>
        <dbReference type="SAM" id="MobiDB-lite"/>
    </source>
</evidence>
<evidence type="ECO:0000256" key="7">
    <source>
        <dbReference type="ARBA" id="ARBA00022807"/>
    </source>
</evidence>
<evidence type="ECO:0000256" key="4">
    <source>
        <dbReference type="ARBA" id="ARBA00022670"/>
    </source>
</evidence>
<dbReference type="GO" id="GO:0016787">
    <property type="term" value="F:hydrolase activity"/>
    <property type="evidence" value="ECO:0007669"/>
    <property type="project" value="UniProtKB-KW"/>
</dbReference>
<feature type="region of interest" description="Disordered" evidence="8">
    <location>
        <begin position="354"/>
        <end position="385"/>
    </location>
</feature>
<keyword evidence="4" id="KW-0645">Protease</keyword>